<sequence>MRHNSSATLRIGQPISAGPATGLWWGLVGVAAFSFTVPFTRVAVAALPPLFIGSGRAVVAAILAACALAITRQRRPQGAQWARVAVVAGGVVVGFPLLTSFALASVPASHGAVVIALLPAATATMAVLRGHERPPTRFWIITGAGAVAAVVFASAQSGGLGQLHLADLLLFGAVVCAAIGYAEGGKLARELGSWQTVSWALVLISPLMVCMAVASMAGQPPSATPVQWAAFAYLGVVSMFLGFFAWYHGLAIGPMAQVSQIQLVQPVLSICWAGLILGEDLTWTTIVGGAIVIFCAGLAVRSRPGTGRPVGSGKQVLAAASRSR</sequence>
<feature type="transmembrane region" description="Helical" evidence="7">
    <location>
        <begin position="110"/>
        <end position="131"/>
    </location>
</feature>
<dbReference type="AlphaFoldDB" id="A0A495FPE9"/>
<dbReference type="Pfam" id="PF00892">
    <property type="entry name" value="EamA"/>
    <property type="match status" value="2"/>
</dbReference>
<dbReference type="EMBL" id="RBIR01000001">
    <property type="protein sequence ID" value="RKR30479.1"/>
    <property type="molecule type" value="Genomic_DNA"/>
</dbReference>
<evidence type="ECO:0000313" key="9">
    <source>
        <dbReference type="EMBL" id="RKR30479.1"/>
    </source>
</evidence>
<comment type="subcellular location">
    <subcellularLocation>
        <location evidence="1">Membrane</location>
        <topology evidence="1">Multi-pass membrane protein</topology>
    </subcellularLocation>
</comment>
<keyword evidence="3 7" id="KW-0812">Transmembrane</keyword>
<comment type="caution">
    <text evidence="9">The sequence shown here is derived from an EMBL/GenBank/DDBJ whole genome shotgun (WGS) entry which is preliminary data.</text>
</comment>
<evidence type="ECO:0000313" key="10">
    <source>
        <dbReference type="Proteomes" id="UP000276055"/>
    </source>
</evidence>
<evidence type="ECO:0000256" key="3">
    <source>
        <dbReference type="ARBA" id="ARBA00022692"/>
    </source>
</evidence>
<dbReference type="InterPro" id="IPR000620">
    <property type="entry name" value="EamA_dom"/>
</dbReference>
<name>A0A495FPE9_9MICC</name>
<feature type="transmembrane region" description="Helical" evidence="7">
    <location>
        <begin position="163"/>
        <end position="182"/>
    </location>
</feature>
<evidence type="ECO:0000259" key="8">
    <source>
        <dbReference type="Pfam" id="PF00892"/>
    </source>
</evidence>
<dbReference type="InterPro" id="IPR037185">
    <property type="entry name" value="EmrE-like"/>
</dbReference>
<evidence type="ECO:0000256" key="5">
    <source>
        <dbReference type="ARBA" id="ARBA00023136"/>
    </source>
</evidence>
<reference evidence="9 10" key="1">
    <citation type="submission" date="2018-10" db="EMBL/GenBank/DDBJ databases">
        <title>Genomic Encyclopedia of Type Strains, Phase IV (KMG-IV): sequencing the most valuable type-strain genomes for metagenomic binning, comparative biology and taxonomic classification.</title>
        <authorList>
            <person name="Goeker M."/>
        </authorList>
    </citation>
    <scope>NUCLEOTIDE SEQUENCE [LARGE SCALE GENOMIC DNA]</scope>
    <source>
        <strain evidence="9 10">DSM 25586</strain>
    </source>
</reference>
<feature type="domain" description="EamA" evidence="8">
    <location>
        <begin position="165"/>
        <end position="296"/>
    </location>
</feature>
<dbReference type="RefSeq" id="WP_120950525.1">
    <property type="nucleotide sequence ID" value="NZ_RBIR01000001.1"/>
</dbReference>
<dbReference type="SUPFAM" id="SSF103481">
    <property type="entry name" value="Multidrug resistance efflux transporter EmrE"/>
    <property type="match status" value="2"/>
</dbReference>
<protein>
    <submittedName>
        <fullName evidence="9">Drug/metabolite transporter (DMT)-like permease</fullName>
    </submittedName>
</protein>
<keyword evidence="4 7" id="KW-1133">Transmembrane helix</keyword>
<evidence type="ECO:0000256" key="2">
    <source>
        <dbReference type="ARBA" id="ARBA00007362"/>
    </source>
</evidence>
<dbReference type="GO" id="GO:0016020">
    <property type="term" value="C:membrane"/>
    <property type="evidence" value="ECO:0007669"/>
    <property type="project" value="UniProtKB-SubCell"/>
</dbReference>
<evidence type="ECO:0000256" key="7">
    <source>
        <dbReference type="SAM" id="Phobius"/>
    </source>
</evidence>
<evidence type="ECO:0000256" key="1">
    <source>
        <dbReference type="ARBA" id="ARBA00004141"/>
    </source>
</evidence>
<feature type="transmembrane region" description="Helical" evidence="7">
    <location>
        <begin position="82"/>
        <end position="104"/>
    </location>
</feature>
<dbReference type="OrthoDB" id="9784288at2"/>
<dbReference type="PANTHER" id="PTHR32322:SF2">
    <property type="entry name" value="EAMA DOMAIN-CONTAINING PROTEIN"/>
    <property type="match status" value="1"/>
</dbReference>
<dbReference type="PANTHER" id="PTHR32322">
    <property type="entry name" value="INNER MEMBRANE TRANSPORTER"/>
    <property type="match status" value="1"/>
</dbReference>
<evidence type="ECO:0000256" key="4">
    <source>
        <dbReference type="ARBA" id="ARBA00022989"/>
    </source>
</evidence>
<accession>A0A495FPE9</accession>
<evidence type="ECO:0000256" key="6">
    <source>
        <dbReference type="SAM" id="MobiDB-lite"/>
    </source>
</evidence>
<dbReference type="Proteomes" id="UP000276055">
    <property type="component" value="Unassembled WGS sequence"/>
</dbReference>
<feature type="transmembrane region" description="Helical" evidence="7">
    <location>
        <begin position="194"/>
        <end position="214"/>
    </location>
</feature>
<feature type="transmembrane region" description="Helical" evidence="7">
    <location>
        <begin position="258"/>
        <end position="277"/>
    </location>
</feature>
<proteinExistence type="inferred from homology"/>
<feature type="transmembrane region" description="Helical" evidence="7">
    <location>
        <begin position="226"/>
        <end position="246"/>
    </location>
</feature>
<keyword evidence="5 7" id="KW-0472">Membrane</keyword>
<feature type="region of interest" description="Disordered" evidence="6">
    <location>
        <begin position="304"/>
        <end position="324"/>
    </location>
</feature>
<feature type="transmembrane region" description="Helical" evidence="7">
    <location>
        <begin position="21"/>
        <end position="44"/>
    </location>
</feature>
<feature type="transmembrane region" description="Helical" evidence="7">
    <location>
        <begin position="283"/>
        <end position="300"/>
    </location>
</feature>
<dbReference type="InterPro" id="IPR050638">
    <property type="entry name" value="AA-Vitamin_Transporters"/>
</dbReference>
<feature type="transmembrane region" description="Helical" evidence="7">
    <location>
        <begin position="50"/>
        <end position="70"/>
    </location>
</feature>
<organism evidence="9 10">
    <name type="scientific">Arthrobacter oryzae</name>
    <dbReference type="NCBI Taxonomy" id="409290"/>
    <lineage>
        <taxon>Bacteria</taxon>
        <taxon>Bacillati</taxon>
        <taxon>Actinomycetota</taxon>
        <taxon>Actinomycetes</taxon>
        <taxon>Micrococcales</taxon>
        <taxon>Micrococcaceae</taxon>
        <taxon>Arthrobacter</taxon>
    </lineage>
</organism>
<feature type="transmembrane region" description="Helical" evidence="7">
    <location>
        <begin position="138"/>
        <end position="157"/>
    </location>
</feature>
<feature type="domain" description="EamA" evidence="8">
    <location>
        <begin position="21"/>
        <end position="151"/>
    </location>
</feature>
<comment type="similarity">
    <text evidence="2">Belongs to the EamA transporter family.</text>
</comment>
<gene>
    <name evidence="9" type="ORF">C8D78_0804</name>
</gene>